<feature type="chain" id="PRO_5042617144" evidence="2">
    <location>
        <begin position="22"/>
        <end position="316"/>
    </location>
</feature>
<dbReference type="Proteomes" id="UP000694925">
    <property type="component" value="Unplaced"/>
</dbReference>
<feature type="signal peptide" evidence="2">
    <location>
        <begin position="1"/>
        <end position="21"/>
    </location>
</feature>
<dbReference type="Pfam" id="PF22486">
    <property type="entry name" value="MATH_2"/>
    <property type="match status" value="1"/>
</dbReference>
<accession>A0AAJ7SA38</accession>
<evidence type="ECO:0000256" key="2">
    <source>
        <dbReference type="SAM" id="SignalP"/>
    </source>
</evidence>
<dbReference type="InterPro" id="IPR002083">
    <property type="entry name" value="MATH/TRAF_dom"/>
</dbReference>
<reference evidence="5" key="1">
    <citation type="submission" date="2025-08" db="UniProtKB">
        <authorList>
            <consortium name="RefSeq"/>
        </authorList>
    </citation>
    <scope>IDENTIFICATION</scope>
    <source>
        <tissue evidence="5">Whole body</tissue>
    </source>
</reference>
<evidence type="ECO:0000259" key="3">
    <source>
        <dbReference type="Pfam" id="PF22486"/>
    </source>
</evidence>
<keyword evidence="2" id="KW-0732">Signal</keyword>
<feature type="domain" description="MATH" evidence="3">
    <location>
        <begin position="158"/>
        <end position="251"/>
    </location>
</feature>
<evidence type="ECO:0000313" key="4">
    <source>
        <dbReference type="Proteomes" id="UP000694925"/>
    </source>
</evidence>
<dbReference type="AlphaFoldDB" id="A0AAJ7SA38"/>
<evidence type="ECO:0000256" key="1">
    <source>
        <dbReference type="SAM" id="Coils"/>
    </source>
</evidence>
<dbReference type="Gene3D" id="2.60.210.10">
    <property type="entry name" value="Apoptosis, Tumor Necrosis Factor Receptor Associated Protein 2, Chain A"/>
    <property type="match status" value="1"/>
</dbReference>
<name>A0AAJ7SA38_9HYME</name>
<sequence>MASTILLFLYLNTLYLTCCDASGSGVTNPFIRNDLATNSTSDDDVTETQLASCKIVTEELVASARATVTRVLTGACNARKMDEKLQALEKNLNRELEEIKTLLYAILENKKYQKSYSVYHEDYPIMRLSPRQTEIDEFNNTIQRVSSLNGSSSSLFFYYWQIKRFDEKLDSWKTARSVRSSTFYVGQNGYAMYIKVTPRYFPDGTVFISVGLTRGRQDSVLEWPFPHQIRLEVLDHSSEEPRQDRRSRIWDPSTLCSEYFWGRPKLTGEPDNPECVGLSVSRKVLFSEPMSSLDRPPRNTRYLWDGTIVIKLTVYL</sequence>
<protein>
    <submittedName>
        <fullName evidence="5">TNF receptor-associated factor 6-like isoform X1</fullName>
    </submittedName>
</protein>
<dbReference type="InterPro" id="IPR008974">
    <property type="entry name" value="TRAF-like"/>
</dbReference>
<organism evidence="4 5">
    <name type="scientific">Ceratina calcarata</name>
    <dbReference type="NCBI Taxonomy" id="156304"/>
    <lineage>
        <taxon>Eukaryota</taxon>
        <taxon>Metazoa</taxon>
        <taxon>Ecdysozoa</taxon>
        <taxon>Arthropoda</taxon>
        <taxon>Hexapoda</taxon>
        <taxon>Insecta</taxon>
        <taxon>Pterygota</taxon>
        <taxon>Neoptera</taxon>
        <taxon>Endopterygota</taxon>
        <taxon>Hymenoptera</taxon>
        <taxon>Apocrita</taxon>
        <taxon>Aculeata</taxon>
        <taxon>Apoidea</taxon>
        <taxon>Anthophila</taxon>
        <taxon>Apidae</taxon>
        <taxon>Ceratina</taxon>
        <taxon>Zadontomerus</taxon>
    </lineage>
</organism>
<feature type="coiled-coil region" evidence="1">
    <location>
        <begin position="78"/>
        <end position="105"/>
    </location>
</feature>
<evidence type="ECO:0000313" key="5">
    <source>
        <dbReference type="RefSeq" id="XP_026674142.1"/>
    </source>
</evidence>
<keyword evidence="1" id="KW-0175">Coiled coil</keyword>
<keyword evidence="4" id="KW-1185">Reference proteome</keyword>
<dbReference type="GeneID" id="108630595"/>
<proteinExistence type="predicted"/>
<dbReference type="RefSeq" id="XP_026674142.1">
    <property type="nucleotide sequence ID" value="XM_026818341.1"/>
</dbReference>
<gene>
    <name evidence="5" type="primary">LOC108630595</name>
</gene>
<dbReference type="SUPFAM" id="SSF49599">
    <property type="entry name" value="TRAF domain-like"/>
    <property type="match status" value="1"/>
</dbReference>